<dbReference type="AlphaFoldDB" id="A0A4P7U7U8"/>
<dbReference type="InterPro" id="IPR021215">
    <property type="entry name" value="DUF2752"/>
</dbReference>
<name>A0A4P7U7U8_9ACTN</name>
<keyword evidence="2" id="KW-0472">Membrane</keyword>
<feature type="transmembrane region" description="Helical" evidence="2">
    <location>
        <begin position="116"/>
        <end position="133"/>
    </location>
</feature>
<proteinExistence type="predicted"/>
<feature type="transmembrane region" description="Helical" evidence="2">
    <location>
        <begin position="51"/>
        <end position="72"/>
    </location>
</feature>
<reference evidence="3 4" key="1">
    <citation type="journal article" date="2008" name="Int. J. Syst. Evol. Microbiol.">
        <title>Nocardioides daphniae sp. nov., isolated from Daphnia cucullata (Crustacea: Cladocera).</title>
        <authorList>
            <person name="Toth E.M."/>
            <person name="Keki Z."/>
            <person name="Homonnay Z.G."/>
            <person name="Borsodi A.K."/>
            <person name="Marialigeti K."/>
            <person name="Schumann P."/>
        </authorList>
    </citation>
    <scope>NUCLEOTIDE SEQUENCE [LARGE SCALE GENOMIC DNA]</scope>
    <source>
        <strain evidence="3 4">JCM 16608</strain>
    </source>
</reference>
<feature type="transmembrane region" description="Helical" evidence="2">
    <location>
        <begin position="154"/>
        <end position="172"/>
    </location>
</feature>
<dbReference type="EMBL" id="CP038462">
    <property type="protein sequence ID" value="QCC76066.1"/>
    <property type="molecule type" value="Genomic_DNA"/>
</dbReference>
<evidence type="ECO:0000256" key="2">
    <source>
        <dbReference type="SAM" id="Phobius"/>
    </source>
</evidence>
<evidence type="ECO:0000313" key="3">
    <source>
        <dbReference type="EMBL" id="QCC76066.1"/>
    </source>
</evidence>
<keyword evidence="2" id="KW-0812">Transmembrane</keyword>
<dbReference type="KEGG" id="ndp:E2C04_00605"/>
<evidence type="ECO:0000256" key="1">
    <source>
        <dbReference type="SAM" id="MobiDB-lite"/>
    </source>
</evidence>
<gene>
    <name evidence="3" type="ORF">E2C04_00605</name>
</gene>
<dbReference type="Pfam" id="PF10825">
    <property type="entry name" value="DUF2752"/>
    <property type="match status" value="1"/>
</dbReference>
<feature type="region of interest" description="Disordered" evidence="1">
    <location>
        <begin position="1"/>
        <end position="30"/>
    </location>
</feature>
<protein>
    <submittedName>
        <fullName evidence="3">DUF2752 domain-containing protein</fullName>
    </submittedName>
</protein>
<evidence type="ECO:0000313" key="4">
    <source>
        <dbReference type="Proteomes" id="UP000297025"/>
    </source>
</evidence>
<sequence length="180" mass="19332">MQHDPKLQGPGNRPRERAAEQGAPSMASNSYRADAVPTRGRLSVSWDRRDGHIAVTLVALGLTAIAVGMAIFGLPPFSLGSPIHELGITCPFCGGTRSARLTTQGHLVEAWRYNPLGILVVAVSAVVVVRAAFGAITRRWLNVAVELTPRTRRVLLVAGLVLLMLLVIRQQMRADLLLGG</sequence>
<accession>A0A4P7U7U8</accession>
<keyword evidence="2" id="KW-1133">Transmembrane helix</keyword>
<dbReference type="Proteomes" id="UP000297025">
    <property type="component" value="Chromosome"/>
</dbReference>
<organism evidence="3 4">
    <name type="scientific">Nocardioides daphniae</name>
    <dbReference type="NCBI Taxonomy" id="402297"/>
    <lineage>
        <taxon>Bacteria</taxon>
        <taxon>Bacillati</taxon>
        <taxon>Actinomycetota</taxon>
        <taxon>Actinomycetes</taxon>
        <taxon>Propionibacteriales</taxon>
        <taxon>Nocardioidaceae</taxon>
        <taxon>Nocardioides</taxon>
    </lineage>
</organism>